<protein>
    <recommendedName>
        <fullName evidence="1">Heterokaryon incompatibility domain-containing protein</fullName>
    </recommendedName>
</protein>
<evidence type="ECO:0000259" key="1">
    <source>
        <dbReference type="Pfam" id="PF06985"/>
    </source>
</evidence>
<dbReference type="OrthoDB" id="8300194at2759"/>
<sequence length="784" mass="88336">MADFLDLSELPYVAADIQDTTREYLWNIDCHEFCVSCYNLYPTVLSLIAPLGGVTMNDVRDETMERESPFEPTLGSREWFTWSSSYFQTYQIQKSLPEIAATAASGCVTCMLLKDAITRLTSSTVAFDNPLLFAELLLCRGHALTLLIARGTEGDDEDDMLFPSFGPKETVSVAGPYQLYTTLDSPCPWPTIGSSMTRVYPSVLSAVIGGHATHVSTDFATDACFNTIKGWISSCKRLHAICNEADVGTAKSFPKRIVSIGSASNNEIRVVERDDSSPPLQEPYMALSHCWGKSRPLTLTKDTLEERKAHIPFEVLPRTFQDAVVITRGLGIRYIWIDSLCIIQNDIEDWEIEAAKMSSIYSDAELVLSATGSADSTAGVLQNRKPYLTWTGSYPKNRPFHIYGREQIHHEAFGWAVDERDMVKGSTNIASEKRPLSSGNFPLMTRAWCFQERLLATRILHFTKDEVIFDCLTSMECECGTLTRHEGDSHLALRRIVKTGHKYVSGSTSLLQGQVSPFDLHHDEAVEEPIHPNGFVEHHERWRDLIVQYSQKGITVTTDRLPAVGGLALRWSNGMTGRYLAGLWEKDLLRGLRWWPSEAETESGEECPYVAPSWSWVSACRGVTWGTQGFEGTLSFIKIDLARTECHLSGLNPYGEVDYGYIFLTGRVMEITFSVNADMVWLQKFGEKHNLRHPDSISQLRGWEMLGDCKLYCLRLCTKVGTSNAWDDDFALVLRKADGDLLARQPKHVQEFPNVYERVGLWTAYRVRSWHHAQDSVKKDLYVI</sequence>
<dbReference type="STRING" id="78410.A0A0P7BMH6"/>
<dbReference type="InterPro" id="IPR010730">
    <property type="entry name" value="HET"/>
</dbReference>
<evidence type="ECO:0000313" key="3">
    <source>
        <dbReference type="Proteomes" id="UP000050424"/>
    </source>
</evidence>
<name>A0A0P7BMH6_9HYPO</name>
<organism evidence="2 3">
    <name type="scientific">Neonectria ditissima</name>
    <dbReference type="NCBI Taxonomy" id="78410"/>
    <lineage>
        <taxon>Eukaryota</taxon>
        <taxon>Fungi</taxon>
        <taxon>Dikarya</taxon>
        <taxon>Ascomycota</taxon>
        <taxon>Pezizomycotina</taxon>
        <taxon>Sordariomycetes</taxon>
        <taxon>Hypocreomycetidae</taxon>
        <taxon>Hypocreales</taxon>
        <taxon>Nectriaceae</taxon>
        <taxon>Neonectria</taxon>
    </lineage>
</organism>
<accession>A0A0P7BMH6</accession>
<reference evidence="2 3" key="1">
    <citation type="submission" date="2015-09" db="EMBL/GenBank/DDBJ databases">
        <title>Draft genome of a European isolate of the apple canker pathogen Neonectria ditissima.</title>
        <authorList>
            <person name="Gomez-Cortecero A."/>
            <person name="Harrison R.J."/>
            <person name="Armitage A.D."/>
        </authorList>
    </citation>
    <scope>NUCLEOTIDE SEQUENCE [LARGE SCALE GENOMIC DNA]</scope>
    <source>
        <strain evidence="2 3">R09/05</strain>
    </source>
</reference>
<comment type="caution">
    <text evidence="2">The sequence shown here is derived from an EMBL/GenBank/DDBJ whole genome shotgun (WGS) entry which is preliminary data.</text>
</comment>
<dbReference type="EMBL" id="LKCW01000064">
    <property type="protein sequence ID" value="KPM41464.1"/>
    <property type="molecule type" value="Genomic_DNA"/>
</dbReference>
<gene>
    <name evidence="2" type="ORF">AK830_g5076</name>
</gene>
<proteinExistence type="predicted"/>
<dbReference type="AlphaFoldDB" id="A0A0P7BMH6"/>
<dbReference type="Pfam" id="PF06985">
    <property type="entry name" value="HET"/>
    <property type="match status" value="1"/>
</dbReference>
<dbReference type="PANTHER" id="PTHR33112">
    <property type="entry name" value="DOMAIN PROTEIN, PUTATIVE-RELATED"/>
    <property type="match status" value="1"/>
</dbReference>
<feature type="domain" description="Heterokaryon incompatibility" evidence="1">
    <location>
        <begin position="284"/>
        <end position="452"/>
    </location>
</feature>
<keyword evidence="3" id="KW-1185">Reference proteome</keyword>
<evidence type="ECO:0000313" key="2">
    <source>
        <dbReference type="EMBL" id="KPM41464.1"/>
    </source>
</evidence>
<dbReference type="Proteomes" id="UP000050424">
    <property type="component" value="Unassembled WGS sequence"/>
</dbReference>
<dbReference type="PANTHER" id="PTHR33112:SF16">
    <property type="entry name" value="HETEROKARYON INCOMPATIBILITY DOMAIN-CONTAINING PROTEIN"/>
    <property type="match status" value="1"/>
</dbReference>